<evidence type="ECO:0000256" key="3">
    <source>
        <dbReference type="ARBA" id="ARBA00035112"/>
    </source>
</evidence>
<dbReference type="InterPro" id="IPR021765">
    <property type="entry name" value="UstYa-like"/>
</dbReference>
<dbReference type="KEGG" id="hir:HETIRDRAFT_48881"/>
<dbReference type="GeneID" id="20678089"/>
<protein>
    <submittedName>
        <fullName evidence="4">Uncharacterized protein</fullName>
    </submittedName>
</protein>
<keyword evidence="2" id="KW-0560">Oxidoreductase</keyword>
<dbReference type="HOGENOM" id="CLU_042941_8_0_1"/>
<evidence type="ECO:0000313" key="4">
    <source>
        <dbReference type="EMBL" id="ETW80134.1"/>
    </source>
</evidence>
<sequence length="131" mass="15074">FEGEDFPYSLPMKRSSLVEIMVKESAHYSLTKPEARDEWSYNSPAGTGLVRVSPDHRTLVISMFHQLYYLRNFHEALISSTGEGPRRHVQHCLSLLRQEALCQADLALEPGDFMSRNFEEDRFGATHICRD</sequence>
<dbReference type="Pfam" id="PF11807">
    <property type="entry name" value="UstYa"/>
    <property type="match status" value="1"/>
</dbReference>
<organism evidence="4 5">
    <name type="scientific">Heterobasidion irregulare (strain TC 32-1)</name>
    <dbReference type="NCBI Taxonomy" id="747525"/>
    <lineage>
        <taxon>Eukaryota</taxon>
        <taxon>Fungi</taxon>
        <taxon>Dikarya</taxon>
        <taxon>Basidiomycota</taxon>
        <taxon>Agaricomycotina</taxon>
        <taxon>Agaricomycetes</taxon>
        <taxon>Russulales</taxon>
        <taxon>Bondarzewiaceae</taxon>
        <taxon>Heterobasidion</taxon>
        <taxon>Heterobasidion annosum species complex</taxon>
    </lineage>
</organism>
<dbReference type="AlphaFoldDB" id="W4K324"/>
<dbReference type="RefSeq" id="XP_009547931.1">
    <property type="nucleotide sequence ID" value="XM_009549636.1"/>
</dbReference>
<comment type="pathway">
    <text evidence="1">Mycotoxin biosynthesis.</text>
</comment>
<dbReference type="Proteomes" id="UP000030671">
    <property type="component" value="Unassembled WGS sequence"/>
</dbReference>
<dbReference type="GO" id="GO:0043386">
    <property type="term" value="P:mycotoxin biosynthetic process"/>
    <property type="evidence" value="ECO:0007669"/>
    <property type="project" value="InterPro"/>
</dbReference>
<evidence type="ECO:0000313" key="5">
    <source>
        <dbReference type="Proteomes" id="UP000030671"/>
    </source>
</evidence>
<proteinExistence type="inferred from homology"/>
<keyword evidence="5" id="KW-1185">Reference proteome</keyword>
<dbReference type="PANTHER" id="PTHR33365">
    <property type="entry name" value="YALI0B05434P"/>
    <property type="match status" value="1"/>
</dbReference>
<dbReference type="OrthoDB" id="3687641at2759"/>
<comment type="similarity">
    <text evidence="3">Belongs to the ustYa family.</text>
</comment>
<gene>
    <name evidence="4" type="ORF">HETIRDRAFT_48881</name>
</gene>
<evidence type="ECO:0000256" key="1">
    <source>
        <dbReference type="ARBA" id="ARBA00004685"/>
    </source>
</evidence>
<accession>W4K324</accession>
<dbReference type="EMBL" id="KI925460">
    <property type="protein sequence ID" value="ETW80134.1"/>
    <property type="molecule type" value="Genomic_DNA"/>
</dbReference>
<reference evidence="4 5" key="1">
    <citation type="journal article" date="2012" name="New Phytol.">
        <title>Insight into trade-off between wood decay and parasitism from the genome of a fungal forest pathogen.</title>
        <authorList>
            <person name="Olson A."/>
            <person name="Aerts A."/>
            <person name="Asiegbu F."/>
            <person name="Belbahri L."/>
            <person name="Bouzid O."/>
            <person name="Broberg A."/>
            <person name="Canback B."/>
            <person name="Coutinho P.M."/>
            <person name="Cullen D."/>
            <person name="Dalman K."/>
            <person name="Deflorio G."/>
            <person name="van Diepen L.T."/>
            <person name="Dunand C."/>
            <person name="Duplessis S."/>
            <person name="Durling M."/>
            <person name="Gonthier P."/>
            <person name="Grimwood J."/>
            <person name="Fossdal C.G."/>
            <person name="Hansson D."/>
            <person name="Henrissat B."/>
            <person name="Hietala A."/>
            <person name="Himmelstrand K."/>
            <person name="Hoffmeister D."/>
            <person name="Hogberg N."/>
            <person name="James T.Y."/>
            <person name="Karlsson M."/>
            <person name="Kohler A."/>
            <person name="Kues U."/>
            <person name="Lee Y.H."/>
            <person name="Lin Y.C."/>
            <person name="Lind M."/>
            <person name="Lindquist E."/>
            <person name="Lombard V."/>
            <person name="Lucas S."/>
            <person name="Lunden K."/>
            <person name="Morin E."/>
            <person name="Murat C."/>
            <person name="Park J."/>
            <person name="Raffaello T."/>
            <person name="Rouze P."/>
            <person name="Salamov A."/>
            <person name="Schmutz J."/>
            <person name="Solheim H."/>
            <person name="Stahlberg J."/>
            <person name="Velez H."/>
            <person name="de Vries R.P."/>
            <person name="Wiebenga A."/>
            <person name="Woodward S."/>
            <person name="Yakovlev I."/>
            <person name="Garbelotto M."/>
            <person name="Martin F."/>
            <person name="Grigoriev I.V."/>
            <person name="Stenlid J."/>
        </authorList>
    </citation>
    <scope>NUCLEOTIDE SEQUENCE [LARGE SCALE GENOMIC DNA]</scope>
    <source>
        <strain evidence="4 5">TC 32-1</strain>
    </source>
</reference>
<feature type="non-terminal residue" evidence="4">
    <location>
        <position position="1"/>
    </location>
</feature>
<dbReference type="PANTHER" id="PTHR33365:SF11">
    <property type="entry name" value="TAT PATHWAY SIGNAL SEQUENCE"/>
    <property type="match status" value="1"/>
</dbReference>
<dbReference type="GO" id="GO:0016491">
    <property type="term" value="F:oxidoreductase activity"/>
    <property type="evidence" value="ECO:0007669"/>
    <property type="project" value="UniProtKB-KW"/>
</dbReference>
<evidence type="ECO:0000256" key="2">
    <source>
        <dbReference type="ARBA" id="ARBA00023002"/>
    </source>
</evidence>
<dbReference type="InParanoid" id="W4K324"/>
<name>W4K324_HETIT</name>